<dbReference type="PROSITE" id="PS51318">
    <property type="entry name" value="TAT"/>
    <property type="match status" value="1"/>
</dbReference>
<feature type="signal peptide" evidence="1">
    <location>
        <begin position="1"/>
        <end position="29"/>
    </location>
</feature>
<dbReference type="RefSeq" id="WP_285672557.1">
    <property type="nucleotide sequence ID" value="NZ_BSYI01000024.1"/>
</dbReference>
<keyword evidence="1" id="KW-0732">Signal</keyword>
<dbReference type="EMBL" id="BSYI01000024">
    <property type="protein sequence ID" value="GMG83757.1"/>
    <property type="molecule type" value="Genomic_DNA"/>
</dbReference>
<comment type="caution">
    <text evidence="2">The sequence shown here is derived from an EMBL/GenBank/DDBJ whole genome shotgun (WGS) entry which is preliminary data.</text>
</comment>
<dbReference type="InterPro" id="IPR006311">
    <property type="entry name" value="TAT_signal"/>
</dbReference>
<keyword evidence="3" id="KW-1185">Reference proteome</keyword>
<organism evidence="2 3">
    <name type="scientific">Paralimibaculum aggregatum</name>
    <dbReference type="NCBI Taxonomy" id="3036245"/>
    <lineage>
        <taxon>Bacteria</taxon>
        <taxon>Pseudomonadati</taxon>
        <taxon>Pseudomonadota</taxon>
        <taxon>Alphaproteobacteria</taxon>
        <taxon>Rhodobacterales</taxon>
        <taxon>Paracoccaceae</taxon>
        <taxon>Paralimibaculum</taxon>
    </lineage>
</organism>
<sequence length="223" mass="22944">MSAPTRRRFLSGAAALALPAVAPALPAAAGQPIRRVLFVGNSFLLEHGMPGRVAALAEAAGRPIDTFLVARPGATLAGHLRQKTFAEVLAWGWEAVVLQGHSLEGLTEAGRRASTAAVHAIADRTGKAALVLAVPWSRAAGHGLYADPDYDVDGPAAMTAANTAHYRRLAAETGARLAQMAAAFDTASAAGRRVHAADGYHASPAGADLAARVIWDSLAPLLP</sequence>
<name>A0ABQ6LL98_9RHOB</name>
<evidence type="ECO:0000313" key="2">
    <source>
        <dbReference type="EMBL" id="GMG83757.1"/>
    </source>
</evidence>
<dbReference type="Gene3D" id="3.40.50.1110">
    <property type="entry name" value="SGNH hydrolase"/>
    <property type="match status" value="1"/>
</dbReference>
<evidence type="ECO:0000256" key="1">
    <source>
        <dbReference type="SAM" id="SignalP"/>
    </source>
</evidence>
<accession>A0ABQ6LL98</accession>
<gene>
    <name evidence="2" type="ORF">LNKW23_29710</name>
</gene>
<proteinExistence type="predicted"/>
<protein>
    <recommendedName>
        <fullName evidence="4">SGNH/GDSL hydrolase family protein</fullName>
    </recommendedName>
</protein>
<feature type="chain" id="PRO_5045198602" description="SGNH/GDSL hydrolase family protein" evidence="1">
    <location>
        <begin position="30"/>
        <end position="223"/>
    </location>
</feature>
<dbReference type="SUPFAM" id="SSF52266">
    <property type="entry name" value="SGNH hydrolase"/>
    <property type="match status" value="1"/>
</dbReference>
<dbReference type="InterPro" id="IPR036514">
    <property type="entry name" value="SGNH_hydro_sf"/>
</dbReference>
<reference evidence="2 3" key="1">
    <citation type="submission" date="2023-04" db="EMBL/GenBank/DDBJ databases">
        <title>Marinoamorphus aggregata gen. nov., sp. Nov., isolate from tissue of brittle star Ophioplocus japonicus.</title>
        <authorList>
            <person name="Kawano K."/>
            <person name="Sawayama S."/>
            <person name="Nakagawa S."/>
        </authorList>
    </citation>
    <scope>NUCLEOTIDE SEQUENCE [LARGE SCALE GENOMIC DNA]</scope>
    <source>
        <strain evidence="2 3">NKW23</strain>
    </source>
</reference>
<evidence type="ECO:0000313" key="3">
    <source>
        <dbReference type="Proteomes" id="UP001239909"/>
    </source>
</evidence>
<evidence type="ECO:0008006" key="4">
    <source>
        <dbReference type="Google" id="ProtNLM"/>
    </source>
</evidence>
<dbReference type="Proteomes" id="UP001239909">
    <property type="component" value="Unassembled WGS sequence"/>
</dbReference>